<dbReference type="AlphaFoldDB" id="X0TE23"/>
<sequence>ILEFDPGLVTHSDLSPKNLKPKKRDVLNLRHVTFLFVQRKRERGDWVKGFKSIFTKSYPKEQDIDR</sequence>
<dbReference type="EMBL" id="BARS01018953">
    <property type="protein sequence ID" value="GAF86427.1"/>
    <property type="molecule type" value="Genomic_DNA"/>
</dbReference>
<gene>
    <name evidence="1" type="ORF">S01H1_30766</name>
</gene>
<feature type="non-terminal residue" evidence="1">
    <location>
        <position position="1"/>
    </location>
</feature>
<protein>
    <submittedName>
        <fullName evidence="1">Uncharacterized protein</fullName>
    </submittedName>
</protein>
<comment type="caution">
    <text evidence="1">The sequence shown here is derived from an EMBL/GenBank/DDBJ whole genome shotgun (WGS) entry which is preliminary data.</text>
</comment>
<reference evidence="1" key="1">
    <citation type="journal article" date="2014" name="Front. Microbiol.">
        <title>High frequency of phylogenetically diverse reductive dehalogenase-homologous genes in deep subseafloor sedimentary metagenomes.</title>
        <authorList>
            <person name="Kawai M."/>
            <person name="Futagami T."/>
            <person name="Toyoda A."/>
            <person name="Takaki Y."/>
            <person name="Nishi S."/>
            <person name="Hori S."/>
            <person name="Arai W."/>
            <person name="Tsubouchi T."/>
            <person name="Morono Y."/>
            <person name="Uchiyama I."/>
            <person name="Ito T."/>
            <person name="Fujiyama A."/>
            <person name="Inagaki F."/>
            <person name="Takami H."/>
        </authorList>
    </citation>
    <scope>NUCLEOTIDE SEQUENCE</scope>
    <source>
        <strain evidence="1">Expedition CK06-06</strain>
    </source>
</reference>
<proteinExistence type="predicted"/>
<organism evidence="1">
    <name type="scientific">marine sediment metagenome</name>
    <dbReference type="NCBI Taxonomy" id="412755"/>
    <lineage>
        <taxon>unclassified sequences</taxon>
        <taxon>metagenomes</taxon>
        <taxon>ecological metagenomes</taxon>
    </lineage>
</organism>
<evidence type="ECO:0000313" key="1">
    <source>
        <dbReference type="EMBL" id="GAF86427.1"/>
    </source>
</evidence>
<name>X0TE23_9ZZZZ</name>
<accession>X0TE23</accession>